<feature type="domain" description="Aminotransferase class V" evidence="2">
    <location>
        <begin position="56"/>
        <end position="448"/>
    </location>
</feature>
<dbReference type="SUPFAM" id="SSF53383">
    <property type="entry name" value="PLP-dependent transferases"/>
    <property type="match status" value="1"/>
</dbReference>
<dbReference type="EMBL" id="JBHRZO010000011">
    <property type="protein sequence ID" value="MFC3847540.1"/>
    <property type="molecule type" value="Genomic_DNA"/>
</dbReference>
<evidence type="ECO:0000313" key="4">
    <source>
        <dbReference type="Proteomes" id="UP001595783"/>
    </source>
</evidence>
<dbReference type="Pfam" id="PF00266">
    <property type="entry name" value="Aminotran_5"/>
    <property type="match status" value="1"/>
</dbReference>
<dbReference type="InterPro" id="IPR000192">
    <property type="entry name" value="Aminotrans_V_dom"/>
</dbReference>
<accession>A0ABV7ZHA7</accession>
<dbReference type="InterPro" id="IPR015422">
    <property type="entry name" value="PyrdxlP-dep_Trfase_small"/>
</dbReference>
<evidence type="ECO:0000259" key="2">
    <source>
        <dbReference type="Pfam" id="PF00266"/>
    </source>
</evidence>
<dbReference type="InterPro" id="IPR015424">
    <property type="entry name" value="PyrdxlP-dep_Trfase"/>
</dbReference>
<proteinExistence type="predicted"/>
<name>A0ABV7ZHA7_9HELI</name>
<dbReference type="PANTHER" id="PTHR43586:SF8">
    <property type="entry name" value="CYSTEINE DESULFURASE 1, CHLOROPLASTIC"/>
    <property type="match status" value="1"/>
</dbReference>
<keyword evidence="1" id="KW-0663">Pyridoxal phosphate</keyword>
<comment type="caution">
    <text evidence="3">The sequence shown here is derived from an EMBL/GenBank/DDBJ whole genome shotgun (WGS) entry which is preliminary data.</text>
</comment>
<dbReference type="Gene3D" id="3.90.1150.10">
    <property type="entry name" value="Aspartate Aminotransferase, domain 1"/>
    <property type="match status" value="1"/>
</dbReference>
<evidence type="ECO:0000256" key="1">
    <source>
        <dbReference type="ARBA" id="ARBA00022898"/>
    </source>
</evidence>
<dbReference type="InterPro" id="IPR015421">
    <property type="entry name" value="PyrdxlP-dep_Trfase_major"/>
</dbReference>
<dbReference type="PANTHER" id="PTHR43586">
    <property type="entry name" value="CYSTEINE DESULFURASE"/>
    <property type="match status" value="1"/>
</dbReference>
<dbReference type="Gene3D" id="3.40.640.10">
    <property type="entry name" value="Type I PLP-dependent aspartate aminotransferase-like (Major domain)"/>
    <property type="match status" value="1"/>
</dbReference>
<keyword evidence="3" id="KW-0808">Transferase</keyword>
<gene>
    <name evidence="3" type="ORF">ACFOPX_03175</name>
</gene>
<keyword evidence="4" id="KW-1185">Reference proteome</keyword>
<evidence type="ECO:0000313" key="3">
    <source>
        <dbReference type="EMBL" id="MFC3847540.1"/>
    </source>
</evidence>
<reference evidence="4" key="1">
    <citation type="journal article" date="2019" name="Int. J. Syst. Evol. Microbiol.">
        <title>The Global Catalogue of Microorganisms (GCM) 10K type strain sequencing project: providing services to taxonomists for standard genome sequencing and annotation.</title>
        <authorList>
            <consortium name="The Broad Institute Genomics Platform"/>
            <consortium name="The Broad Institute Genome Sequencing Center for Infectious Disease"/>
            <person name="Wu L."/>
            <person name="Ma J."/>
        </authorList>
    </citation>
    <scope>NUCLEOTIDE SEQUENCE [LARGE SCALE GENOMIC DNA]</scope>
    <source>
        <strain evidence="4">CCUG 53816</strain>
    </source>
</reference>
<dbReference type="Proteomes" id="UP001595783">
    <property type="component" value="Unassembled WGS sequence"/>
</dbReference>
<dbReference type="GO" id="GO:0008483">
    <property type="term" value="F:transaminase activity"/>
    <property type="evidence" value="ECO:0007669"/>
    <property type="project" value="UniProtKB-KW"/>
</dbReference>
<sequence length="462" mass="51057">MDQTLLDPKDSQRFLAQAFAPLLKAQPKARQLTCVRESLILKKGVRYFDWTASGLASTLIEKRVLKLLPFYANAHSEFSKHAALMQQVYLESKARIKQSLGLSEDFVVLASGFGASHAIKRFQEILGIYIPPKTRQVLGKLKGIALPRVIIGPYEHHSNEISWREGLCEVVRLELDAQGLFSLQNLEQALQEAQKNARGFAPLVSVGVASNVTGMIVPYKEIAKLCARYQARLAFDAAAFSPHDNLEVLDFDALFLSAHKLLGGVGACGILGVKRDLIDNTLPPSFSGGGVVKYVSRSTQEYVDNPDVREEVGTYGLVQLFRAALALQLRNEIGMSTIRRRESMLSKVFMHALEQIPAVQIYGNTRTPRLGNVAFNASGVSCYTLARFLSHQFGIETRAGCSCAGPYGHDLLDMEDSSFCTLQEKGLKPGWLRVSLHYSHTLEDVDFLVDRISKAIQTLRGG</sequence>
<dbReference type="RefSeq" id="WP_104752084.1">
    <property type="nucleotide sequence ID" value="NZ_FZMF01000014.1"/>
</dbReference>
<organism evidence="3 4">
    <name type="scientific">Helicobacter baculiformis</name>
    <dbReference type="NCBI Taxonomy" id="427351"/>
    <lineage>
        <taxon>Bacteria</taxon>
        <taxon>Pseudomonadati</taxon>
        <taxon>Campylobacterota</taxon>
        <taxon>Epsilonproteobacteria</taxon>
        <taxon>Campylobacterales</taxon>
        <taxon>Helicobacteraceae</taxon>
        <taxon>Helicobacter</taxon>
    </lineage>
</organism>
<keyword evidence="3" id="KW-0032">Aminotransferase</keyword>
<protein>
    <submittedName>
        <fullName evidence="3">Aminotransferase class V-fold PLP-dependent enzyme</fullName>
    </submittedName>
</protein>